<dbReference type="EMBL" id="VYKK01000005">
    <property type="protein sequence ID" value="KAA9006603.1"/>
    <property type="molecule type" value="Genomic_DNA"/>
</dbReference>
<dbReference type="OrthoDB" id="2677664at2"/>
<dbReference type="SUPFAM" id="SSF52374">
    <property type="entry name" value="Nucleotidylyl transferase"/>
    <property type="match status" value="1"/>
</dbReference>
<comment type="caution">
    <text evidence="1">The sequence shown here is derived from an EMBL/GenBank/DDBJ whole genome shotgun (WGS) entry which is preliminary data.</text>
</comment>
<name>A0A5J5GFX0_9BACL</name>
<dbReference type="AlphaFoldDB" id="A0A5J5GFX0"/>
<gene>
    <name evidence="1" type="ORF">F4V43_06575</name>
</gene>
<evidence type="ECO:0000313" key="2">
    <source>
        <dbReference type="Proteomes" id="UP000367750"/>
    </source>
</evidence>
<evidence type="ECO:0000313" key="1">
    <source>
        <dbReference type="EMBL" id="KAA9006603.1"/>
    </source>
</evidence>
<protein>
    <submittedName>
        <fullName evidence="1">Uncharacterized protein</fullName>
    </submittedName>
</protein>
<dbReference type="Proteomes" id="UP000367750">
    <property type="component" value="Unassembled WGS sequence"/>
</dbReference>
<dbReference type="RefSeq" id="WP_150457433.1">
    <property type="nucleotide sequence ID" value="NZ_VYKK01000005.1"/>
</dbReference>
<sequence length="181" mass="21381">MRREQIHVPYGYEPPAEKRKGTLVYYDSFEDAEDAGLEKAAEEAKRRNFSRLVLYPLHEETVRRMSKAPVSSFYRREDRLHDWKRSSGRSWIAVEGWEGKRKKYTPVEAALRHLEERYETPLFLYLSPENANAFASYSTFEEWIKRIRLILSEAPQQVHPRLLKSAGRWSVAGDEIQKEPH</sequence>
<reference evidence="1 2" key="1">
    <citation type="submission" date="2019-09" db="EMBL/GenBank/DDBJ databases">
        <title>Bacillus ochoae sp. nov., Paenibacillus whitsoniae sp. nov., Paenibacillus spiritus sp. nov. Isolated from the Mars Exploration Rover during spacecraft assembly.</title>
        <authorList>
            <person name="Seuylemezian A."/>
            <person name="Vaishampayan P."/>
        </authorList>
    </citation>
    <scope>NUCLEOTIDE SEQUENCE [LARGE SCALE GENOMIC DNA]</scope>
    <source>
        <strain evidence="1 2">MER_111</strain>
    </source>
</reference>
<accession>A0A5J5GFX0</accession>
<keyword evidence="2" id="KW-1185">Reference proteome</keyword>
<organism evidence="1 2">
    <name type="scientific">Paenibacillus spiritus</name>
    <dbReference type="NCBI Taxonomy" id="2496557"/>
    <lineage>
        <taxon>Bacteria</taxon>
        <taxon>Bacillati</taxon>
        <taxon>Bacillota</taxon>
        <taxon>Bacilli</taxon>
        <taxon>Bacillales</taxon>
        <taxon>Paenibacillaceae</taxon>
        <taxon>Paenibacillus</taxon>
    </lineage>
</organism>
<proteinExistence type="predicted"/>